<dbReference type="Proteomes" id="UP000515162">
    <property type="component" value="Chromosome 2R"/>
</dbReference>
<feature type="region of interest" description="Disordered" evidence="1">
    <location>
        <begin position="171"/>
        <end position="197"/>
    </location>
</feature>
<feature type="transmembrane region" description="Helical" evidence="2">
    <location>
        <begin position="6"/>
        <end position="27"/>
    </location>
</feature>
<evidence type="ECO:0000256" key="2">
    <source>
        <dbReference type="SAM" id="Phobius"/>
    </source>
</evidence>
<keyword evidence="2" id="KW-0812">Transmembrane</keyword>
<feature type="transmembrane region" description="Helical" evidence="2">
    <location>
        <begin position="67"/>
        <end position="88"/>
    </location>
</feature>
<keyword evidence="2" id="KW-1133">Transmembrane helix</keyword>
<accession>A0A6P8J9R1</accession>
<proteinExistence type="predicted"/>
<gene>
    <name evidence="4" type="primary">LOC117135775</name>
</gene>
<feature type="compositionally biased region" description="Basic residues" evidence="1">
    <location>
        <begin position="176"/>
        <end position="197"/>
    </location>
</feature>
<keyword evidence="2" id="KW-0472">Membrane</keyword>
<dbReference type="AlphaFoldDB" id="A0A6P8J9R1"/>
<keyword evidence="3" id="KW-1185">Reference proteome</keyword>
<dbReference type="RefSeq" id="XP_033152135.1">
    <property type="nucleotide sequence ID" value="XM_033296244.1"/>
</dbReference>
<evidence type="ECO:0000256" key="1">
    <source>
        <dbReference type="SAM" id="MobiDB-lite"/>
    </source>
</evidence>
<protein>
    <submittedName>
        <fullName evidence="4">Uncharacterized protein LOC117135775</fullName>
    </submittedName>
</protein>
<feature type="transmembrane region" description="Helical" evidence="2">
    <location>
        <begin position="39"/>
        <end position="55"/>
    </location>
</feature>
<evidence type="ECO:0000313" key="3">
    <source>
        <dbReference type="Proteomes" id="UP000515162"/>
    </source>
</evidence>
<dbReference type="GeneID" id="117135775"/>
<reference evidence="4" key="1">
    <citation type="submission" date="2025-08" db="UniProtKB">
        <authorList>
            <consortium name="RefSeq"/>
        </authorList>
    </citation>
    <scope>IDENTIFICATION</scope>
    <source>
        <strain evidence="4">Mau12</strain>
        <tissue evidence="4">Whole Body</tissue>
    </source>
</reference>
<evidence type="ECO:0000313" key="4">
    <source>
        <dbReference type="RefSeq" id="XP_033152135.1"/>
    </source>
</evidence>
<name>A0A6P8J9R1_DROMA</name>
<organism evidence="3 4">
    <name type="scientific">Drosophila mauritiana</name>
    <name type="common">Fruit fly</name>
    <dbReference type="NCBI Taxonomy" id="7226"/>
    <lineage>
        <taxon>Eukaryota</taxon>
        <taxon>Metazoa</taxon>
        <taxon>Ecdysozoa</taxon>
        <taxon>Arthropoda</taxon>
        <taxon>Hexapoda</taxon>
        <taxon>Insecta</taxon>
        <taxon>Pterygota</taxon>
        <taxon>Neoptera</taxon>
        <taxon>Endopterygota</taxon>
        <taxon>Diptera</taxon>
        <taxon>Brachycera</taxon>
        <taxon>Muscomorpha</taxon>
        <taxon>Ephydroidea</taxon>
        <taxon>Drosophilidae</taxon>
        <taxon>Drosophila</taxon>
        <taxon>Sophophora</taxon>
    </lineage>
</organism>
<sequence length="197" mass="22762">MVVVQGMYEVTELVAGSVGCVCLYMAGCNALPMEHIPDLPSALFVLTTVLVLHHLRVMNCAPLQKLWILLVELLVSYVCTQVVVLLWLQLHRLMNELRDQAVNTRMGLHLLETYPKVFMFLRQDVCYFGQLIMSLACTYKAIMVTHALDYALPNRRTYRYYETNAMDDNLGDGPRRSYRRTNRRSTRRKSTVRGRTK</sequence>